<dbReference type="SUPFAM" id="SSF103473">
    <property type="entry name" value="MFS general substrate transporter"/>
    <property type="match status" value="1"/>
</dbReference>
<feature type="transmembrane region" description="Helical" evidence="7">
    <location>
        <begin position="247"/>
        <end position="267"/>
    </location>
</feature>
<dbReference type="InterPro" id="IPR036259">
    <property type="entry name" value="MFS_trans_sf"/>
</dbReference>
<dbReference type="AlphaFoldDB" id="A0A5A7QX74"/>
<keyword evidence="5 7" id="KW-0472">Membrane</keyword>
<comment type="caution">
    <text evidence="8">The sequence shown here is derived from an EMBL/GenBank/DDBJ whole genome shotgun (WGS) entry which is preliminary data.</text>
</comment>
<dbReference type="CDD" id="cd17416">
    <property type="entry name" value="MFS_NPF1_2"/>
    <property type="match status" value="1"/>
</dbReference>
<evidence type="ECO:0000313" key="8">
    <source>
        <dbReference type="EMBL" id="GER50003.1"/>
    </source>
</evidence>
<evidence type="ECO:0000256" key="4">
    <source>
        <dbReference type="ARBA" id="ARBA00022989"/>
    </source>
</evidence>
<evidence type="ECO:0000256" key="6">
    <source>
        <dbReference type="ARBA" id="ARBA00044504"/>
    </source>
</evidence>
<evidence type="ECO:0000256" key="1">
    <source>
        <dbReference type="ARBA" id="ARBA00004141"/>
    </source>
</evidence>
<dbReference type="EMBL" id="BKCP01008959">
    <property type="protein sequence ID" value="GER50003.1"/>
    <property type="molecule type" value="Genomic_DNA"/>
</dbReference>
<evidence type="ECO:0000256" key="5">
    <source>
        <dbReference type="ARBA" id="ARBA00023136"/>
    </source>
</evidence>
<evidence type="ECO:0000256" key="2">
    <source>
        <dbReference type="ARBA" id="ARBA00005982"/>
    </source>
</evidence>
<protein>
    <submittedName>
        <fullName evidence="8">Major facilitator superfamily protein</fullName>
    </submittedName>
</protein>
<feature type="transmembrane region" description="Helical" evidence="7">
    <location>
        <begin position="132"/>
        <end position="156"/>
    </location>
</feature>
<evidence type="ECO:0000256" key="3">
    <source>
        <dbReference type="ARBA" id="ARBA00022692"/>
    </source>
</evidence>
<feature type="transmembrane region" description="Helical" evidence="7">
    <location>
        <begin position="221"/>
        <end position="241"/>
    </location>
</feature>
<organism evidence="8 9">
    <name type="scientific">Striga asiatica</name>
    <name type="common">Asiatic witchweed</name>
    <name type="synonym">Buchnera asiatica</name>
    <dbReference type="NCBI Taxonomy" id="4170"/>
    <lineage>
        <taxon>Eukaryota</taxon>
        <taxon>Viridiplantae</taxon>
        <taxon>Streptophyta</taxon>
        <taxon>Embryophyta</taxon>
        <taxon>Tracheophyta</taxon>
        <taxon>Spermatophyta</taxon>
        <taxon>Magnoliopsida</taxon>
        <taxon>eudicotyledons</taxon>
        <taxon>Gunneridae</taxon>
        <taxon>Pentapetalae</taxon>
        <taxon>asterids</taxon>
        <taxon>lamiids</taxon>
        <taxon>Lamiales</taxon>
        <taxon>Orobanchaceae</taxon>
        <taxon>Buchnereae</taxon>
        <taxon>Striga</taxon>
    </lineage>
</organism>
<proteinExistence type="inferred from homology"/>
<keyword evidence="4 7" id="KW-1133">Transmembrane helix</keyword>
<feature type="transmembrane region" description="Helical" evidence="7">
    <location>
        <begin position="22"/>
        <end position="41"/>
    </location>
</feature>
<name>A0A5A7QX74_STRAF</name>
<feature type="transmembrane region" description="Helical" evidence="7">
    <location>
        <begin position="103"/>
        <end position="120"/>
    </location>
</feature>
<comment type="subcellular location">
    <subcellularLocation>
        <location evidence="1">Membrane</location>
        <topology evidence="1">Multi-pass membrane protein</topology>
    </subcellularLocation>
</comment>
<feature type="transmembrane region" description="Helical" evidence="7">
    <location>
        <begin position="499"/>
        <end position="523"/>
    </location>
</feature>
<evidence type="ECO:0000313" key="9">
    <source>
        <dbReference type="Proteomes" id="UP000325081"/>
    </source>
</evidence>
<dbReference type="Gene3D" id="1.20.1250.20">
    <property type="entry name" value="MFS general substrate transporter like domains"/>
    <property type="match status" value="1"/>
</dbReference>
<keyword evidence="9" id="KW-1185">Reference proteome</keyword>
<feature type="transmembrane region" description="Helical" evidence="7">
    <location>
        <begin position="365"/>
        <end position="386"/>
    </location>
</feature>
<dbReference type="OrthoDB" id="8904098at2759"/>
<dbReference type="GO" id="GO:0022857">
    <property type="term" value="F:transmembrane transporter activity"/>
    <property type="evidence" value="ECO:0007669"/>
    <property type="project" value="InterPro"/>
</dbReference>
<feature type="transmembrane region" description="Helical" evidence="7">
    <location>
        <begin position="176"/>
        <end position="200"/>
    </location>
</feature>
<dbReference type="InterPro" id="IPR000109">
    <property type="entry name" value="POT_fam"/>
</dbReference>
<evidence type="ECO:0000256" key="7">
    <source>
        <dbReference type="SAM" id="Phobius"/>
    </source>
</evidence>
<feature type="transmembrane region" description="Helical" evidence="7">
    <location>
        <begin position="580"/>
        <end position="603"/>
    </location>
</feature>
<feature type="transmembrane region" description="Helical" evidence="7">
    <location>
        <begin position="406"/>
        <end position="427"/>
    </location>
</feature>
<feature type="transmembrane region" description="Helical" evidence="7">
    <location>
        <begin position="535"/>
        <end position="560"/>
    </location>
</feature>
<dbReference type="Pfam" id="PF00854">
    <property type="entry name" value="PTR2"/>
    <property type="match status" value="1"/>
</dbReference>
<dbReference type="GO" id="GO:0016020">
    <property type="term" value="C:membrane"/>
    <property type="evidence" value="ECO:0007669"/>
    <property type="project" value="UniProtKB-SubCell"/>
</dbReference>
<dbReference type="PANTHER" id="PTHR11654">
    <property type="entry name" value="OLIGOPEPTIDE TRANSPORTER-RELATED"/>
    <property type="match status" value="1"/>
</dbReference>
<gene>
    <name evidence="8" type="ORF">STAS_27268</name>
</gene>
<comment type="similarity">
    <text evidence="6">Belongs to the major facilitator superfamily. Phosphate:H(+) symporter (TC 2.A.1.9) family.</text>
</comment>
<feature type="transmembrane region" description="Helical" evidence="7">
    <location>
        <begin position="448"/>
        <end position="469"/>
    </location>
</feature>
<dbReference type="Proteomes" id="UP000325081">
    <property type="component" value="Unassembled WGS sequence"/>
</dbReference>
<comment type="similarity">
    <text evidence="2">Belongs to the major facilitator superfamily. Proton-dependent oligopeptide transporter (POT/PTR) (TC 2.A.17) family.</text>
</comment>
<accession>A0A5A7QX74</accession>
<reference evidence="9" key="1">
    <citation type="journal article" date="2019" name="Curr. Biol.">
        <title>Genome Sequence of Striga asiatica Provides Insight into the Evolution of Plant Parasitism.</title>
        <authorList>
            <person name="Yoshida S."/>
            <person name="Kim S."/>
            <person name="Wafula E.K."/>
            <person name="Tanskanen J."/>
            <person name="Kim Y.M."/>
            <person name="Honaas L."/>
            <person name="Yang Z."/>
            <person name="Spallek T."/>
            <person name="Conn C.E."/>
            <person name="Ichihashi Y."/>
            <person name="Cheong K."/>
            <person name="Cui S."/>
            <person name="Der J.P."/>
            <person name="Gundlach H."/>
            <person name="Jiao Y."/>
            <person name="Hori C."/>
            <person name="Ishida J.K."/>
            <person name="Kasahara H."/>
            <person name="Kiba T."/>
            <person name="Kim M.S."/>
            <person name="Koo N."/>
            <person name="Laohavisit A."/>
            <person name="Lee Y.H."/>
            <person name="Lumba S."/>
            <person name="McCourt P."/>
            <person name="Mortimer J.C."/>
            <person name="Mutuku J.M."/>
            <person name="Nomura T."/>
            <person name="Sasaki-Sekimoto Y."/>
            <person name="Seto Y."/>
            <person name="Wang Y."/>
            <person name="Wakatake T."/>
            <person name="Sakakibara H."/>
            <person name="Demura T."/>
            <person name="Yamaguchi S."/>
            <person name="Yoneyama K."/>
            <person name="Manabe R.I."/>
            <person name="Nelson D.C."/>
            <person name="Schulman A.H."/>
            <person name="Timko M.P."/>
            <person name="dePamphilis C.W."/>
            <person name="Choi D."/>
            <person name="Shirasu K."/>
        </authorList>
    </citation>
    <scope>NUCLEOTIDE SEQUENCE [LARGE SCALE GENOMIC DNA]</scope>
    <source>
        <strain evidence="9">cv. UVA1</strain>
    </source>
</reference>
<keyword evidence="3 7" id="KW-0812">Transmembrane</keyword>
<sequence length="620" mass="69318">MHPIFPPFLRQIPLNNKNQRKYSIKINCTIYFLPFVFHFLAANMEHNQFNSAKKEPNYRGVKALPFIIGNETFEKLGTIGTSSNLLVYLTTVFNMNSITATNILNIFNGTCMVGTLVGAYMSDTYLGRYKTIGIASISSFLGMLVLTLSAAFPQLHPSPCGPQQQGTCHGPSPGQLTFLLTSFGLLIIGASGIRSCNLAFGADQFNPNTDSGKRGINSFFNWYYFTYTFAMILSLTVIVYVQSNVNWAIGLGIPTSLMLLSCVFFFIGTRIYVKVLPEGSPLLDLVRSLAVAFKNRKLDLPERPWDSLFDHVPADSIISRLAYTYQFRFLNKAAIRKPGDVINPDGSAAEPWNLRSVQQVEAVKCVVRVVPVWIAGIVYYIFWVVTQNYVVFQAIQTDRRLGRGSFVIPAATYQVYTMITLSVWIPIYDRLLVPFLRKITGNEEGITVLQRVGIGMAFSVLTMILSGLVEHHRRTMALTGPTLGFVPRKGAISSMSGNWLIPQLVLAGLSEGFSVIGLVEFFYKQFPENMRSLGPSVLFSGFAVSNYLSSFLISVVHRTTEVGDGVNWLAEDLNRGRLDWFYYLVAGLEIVNLGYFLVCAKWYKYRKTDSSTKDVPVLKM</sequence>